<dbReference type="EMBL" id="JAGEPA010000001">
    <property type="protein sequence ID" value="MBO1431788.1"/>
    <property type="molecule type" value="Genomic_DNA"/>
</dbReference>
<sequence length="122" mass="13593">MLVQVVRHRSFQEILLPNRLTPRPRKYCVEQFSPSHESGLSRCASARIKGNCGVRRGSFGIFAYDFGDGYIGTAGASIRQVRRPDEVQPWALNVQIGFQKKLDFGDAPKAADAKVTEVKPKT</sequence>
<keyword evidence="3" id="KW-1185">Reference proteome</keyword>
<accession>A0A973WZ96</accession>
<dbReference type="EMBL" id="JABWSX010000001">
    <property type="protein sequence ID" value="NVL11905.1"/>
    <property type="molecule type" value="Genomic_DNA"/>
</dbReference>
<dbReference type="Proteomes" id="UP000692816">
    <property type="component" value="Unassembled WGS sequence"/>
</dbReference>
<evidence type="ECO:0000313" key="2">
    <source>
        <dbReference type="EMBL" id="NVL11905.1"/>
    </source>
</evidence>
<comment type="caution">
    <text evidence="2">The sequence shown here is derived from an EMBL/GenBank/DDBJ whole genome shotgun (WGS) entry which is preliminary data.</text>
</comment>
<organism evidence="2">
    <name type="scientific">Bradyrhizobium quebecense</name>
    <dbReference type="NCBI Taxonomy" id="2748629"/>
    <lineage>
        <taxon>Bacteria</taxon>
        <taxon>Pseudomonadati</taxon>
        <taxon>Pseudomonadota</taxon>
        <taxon>Alphaproteobacteria</taxon>
        <taxon>Hyphomicrobiales</taxon>
        <taxon>Nitrobacteraceae</taxon>
        <taxon>Bradyrhizobium</taxon>
    </lineage>
</organism>
<dbReference type="RefSeq" id="WP_176534747.1">
    <property type="nucleotide sequence ID" value="NZ_CP088022.1"/>
</dbReference>
<proteinExistence type="predicted"/>
<protein>
    <submittedName>
        <fullName evidence="2">Uncharacterized protein</fullName>
    </submittedName>
</protein>
<name>A0A973WZ96_9BRAD</name>
<reference evidence="2" key="1">
    <citation type="submission" date="2020-06" db="EMBL/GenBank/DDBJ databases">
        <title>Whole Genome Sequence of Bradyrhizobium sp. Strain 66S1MB.</title>
        <authorList>
            <person name="Bromfield E."/>
            <person name="Cloutier S."/>
        </authorList>
    </citation>
    <scope>NUCLEOTIDE SEQUENCE</scope>
    <source>
        <strain evidence="2">66S1MB</strain>
    </source>
</reference>
<evidence type="ECO:0000313" key="3">
    <source>
        <dbReference type="Proteomes" id="UP000692816"/>
    </source>
</evidence>
<gene>
    <name evidence="2" type="ORF">HU230_40895</name>
    <name evidence="1" type="ORF">J4P68_20360</name>
</gene>
<evidence type="ECO:0000313" key="1">
    <source>
        <dbReference type="EMBL" id="MBO1431788.1"/>
    </source>
</evidence>
<dbReference type="AlphaFoldDB" id="A0A973WZ96"/>
<reference evidence="1" key="2">
    <citation type="journal article" date="2021" name="Int. J. Syst. Evol. Microbiol.">
        <title>Bradyrhizobium septentrionale sp. nov. (sv. septentrionale) and Bradyrhizobium quebecense sp. nov. (sv. septentrionale) associated with legumes native to Canada possess rearranged symbiosis genes and numerous insertion sequences.</title>
        <authorList>
            <person name="Bromfield E.S.P."/>
            <person name="Cloutier S."/>
        </authorList>
    </citation>
    <scope>NUCLEOTIDE SEQUENCE</scope>
    <source>
        <strain evidence="1">12S5</strain>
    </source>
</reference>